<protein>
    <submittedName>
        <fullName evidence="1">Uncharacterized protein</fullName>
    </submittedName>
</protein>
<name>A0A151MZD8_ALLMI</name>
<sequence>MVQKHVKELSGSKLAQDLNFPSTILASDLGSTGTKITPVLFFRGLSLYGRWADWTLGEVAGSLKSQKRTRDRAQCNLCGPHILYSCKREEKVEGKTKPDLRNQKAGSDLLRSEMSCFFHATGHINASKYREQRYRAP</sequence>
<dbReference type="EMBL" id="AKHW03004446">
    <property type="protein sequence ID" value="KYO29933.1"/>
    <property type="molecule type" value="Genomic_DNA"/>
</dbReference>
<dbReference type="AlphaFoldDB" id="A0A151MZD8"/>
<proteinExistence type="predicted"/>
<organism evidence="1 2">
    <name type="scientific">Alligator mississippiensis</name>
    <name type="common">American alligator</name>
    <dbReference type="NCBI Taxonomy" id="8496"/>
    <lineage>
        <taxon>Eukaryota</taxon>
        <taxon>Metazoa</taxon>
        <taxon>Chordata</taxon>
        <taxon>Craniata</taxon>
        <taxon>Vertebrata</taxon>
        <taxon>Euteleostomi</taxon>
        <taxon>Archelosauria</taxon>
        <taxon>Archosauria</taxon>
        <taxon>Crocodylia</taxon>
        <taxon>Alligatoridae</taxon>
        <taxon>Alligatorinae</taxon>
        <taxon>Alligator</taxon>
    </lineage>
</organism>
<keyword evidence="2" id="KW-1185">Reference proteome</keyword>
<comment type="caution">
    <text evidence="1">The sequence shown here is derived from an EMBL/GenBank/DDBJ whole genome shotgun (WGS) entry which is preliminary data.</text>
</comment>
<accession>A0A151MZD8</accession>
<evidence type="ECO:0000313" key="2">
    <source>
        <dbReference type="Proteomes" id="UP000050525"/>
    </source>
</evidence>
<evidence type="ECO:0000313" key="1">
    <source>
        <dbReference type="EMBL" id="KYO29933.1"/>
    </source>
</evidence>
<gene>
    <name evidence="1" type="ORF">Y1Q_0006548</name>
</gene>
<dbReference type="Proteomes" id="UP000050525">
    <property type="component" value="Unassembled WGS sequence"/>
</dbReference>
<reference evidence="1 2" key="1">
    <citation type="journal article" date="2012" name="Genome Biol.">
        <title>Sequencing three crocodilian genomes to illuminate the evolution of archosaurs and amniotes.</title>
        <authorList>
            <person name="St John J.A."/>
            <person name="Braun E.L."/>
            <person name="Isberg S.R."/>
            <person name="Miles L.G."/>
            <person name="Chong A.Y."/>
            <person name="Gongora J."/>
            <person name="Dalzell P."/>
            <person name="Moran C."/>
            <person name="Bed'hom B."/>
            <person name="Abzhanov A."/>
            <person name="Burgess S.C."/>
            <person name="Cooksey A.M."/>
            <person name="Castoe T.A."/>
            <person name="Crawford N.G."/>
            <person name="Densmore L.D."/>
            <person name="Drew J.C."/>
            <person name="Edwards S.V."/>
            <person name="Faircloth B.C."/>
            <person name="Fujita M.K."/>
            <person name="Greenwold M.J."/>
            <person name="Hoffmann F.G."/>
            <person name="Howard J.M."/>
            <person name="Iguchi T."/>
            <person name="Janes D.E."/>
            <person name="Khan S.Y."/>
            <person name="Kohno S."/>
            <person name="de Koning A.J."/>
            <person name="Lance S.L."/>
            <person name="McCarthy F.M."/>
            <person name="McCormack J.E."/>
            <person name="Merchant M.E."/>
            <person name="Peterson D.G."/>
            <person name="Pollock D.D."/>
            <person name="Pourmand N."/>
            <person name="Raney B.J."/>
            <person name="Roessler K.A."/>
            <person name="Sanford J.R."/>
            <person name="Sawyer R.H."/>
            <person name="Schmidt C.J."/>
            <person name="Triplett E.W."/>
            <person name="Tuberville T.D."/>
            <person name="Venegas-Anaya M."/>
            <person name="Howard J.T."/>
            <person name="Jarvis E.D."/>
            <person name="Guillette L.J.Jr."/>
            <person name="Glenn T.C."/>
            <person name="Green R.E."/>
            <person name="Ray D.A."/>
        </authorList>
    </citation>
    <scope>NUCLEOTIDE SEQUENCE [LARGE SCALE GENOMIC DNA]</scope>
    <source>
        <strain evidence="1">KSC_2009_1</strain>
    </source>
</reference>